<dbReference type="PANTHER" id="PTHR15615:SF36">
    <property type="entry name" value="PHO85 CYCLIN-5"/>
    <property type="match status" value="1"/>
</dbReference>
<dbReference type="Pfam" id="PF08613">
    <property type="entry name" value="Cyclin"/>
    <property type="match status" value="1"/>
</dbReference>
<protein>
    <submittedName>
        <fullName evidence="2">LAME_0E12596g1_1</fullName>
    </submittedName>
</protein>
<dbReference type="InterPro" id="IPR013922">
    <property type="entry name" value="Cyclin_PHO80-like"/>
</dbReference>
<dbReference type="SUPFAM" id="SSF47954">
    <property type="entry name" value="Cyclin-like"/>
    <property type="match status" value="1"/>
</dbReference>
<accession>A0A1G4JLQ7</accession>
<dbReference type="InterPro" id="IPR036915">
    <property type="entry name" value="Cyclin-like_sf"/>
</dbReference>
<sequence length="240" mass="26986">MASPSGSQYESLASGNSNIAIPHPFSTPQATPVGKQNPRPLSPPRSETASGTSCFSKQGVLVNQVATVLSALTSKFSNHRVNNTKPHLVAYLTKVIKRTKCSKKIVLLSIFYFHKLYTRKLDSITNLPEFSRCSKRVYLCCLILAHKFLNDQSFSMASWQKISGLSCKDISTMERWCLNKLDYELFTTDLDLTAWCDKHIHNEVVEKDSCSRKRVRDLESDSTTSLPNKRLHSSIVITIK</sequence>
<reference evidence="3" key="1">
    <citation type="submission" date="2016-03" db="EMBL/GenBank/DDBJ databases">
        <authorList>
            <person name="Devillers Hugo."/>
        </authorList>
    </citation>
    <scope>NUCLEOTIDE SEQUENCE [LARGE SCALE GENOMIC DNA]</scope>
</reference>
<dbReference type="Gene3D" id="1.10.472.10">
    <property type="entry name" value="Cyclin-like"/>
    <property type="match status" value="1"/>
</dbReference>
<keyword evidence="3" id="KW-1185">Reference proteome</keyword>
<dbReference type="GO" id="GO:0019901">
    <property type="term" value="F:protein kinase binding"/>
    <property type="evidence" value="ECO:0007669"/>
    <property type="project" value="InterPro"/>
</dbReference>
<proteinExistence type="predicted"/>
<evidence type="ECO:0000256" key="1">
    <source>
        <dbReference type="SAM" id="MobiDB-lite"/>
    </source>
</evidence>
<evidence type="ECO:0000313" key="2">
    <source>
        <dbReference type="EMBL" id="SCU91460.1"/>
    </source>
</evidence>
<dbReference type="Proteomes" id="UP000191144">
    <property type="component" value="Chromosome E"/>
</dbReference>
<dbReference type="AlphaFoldDB" id="A0A1G4JLQ7"/>
<evidence type="ECO:0000313" key="3">
    <source>
        <dbReference type="Proteomes" id="UP000191144"/>
    </source>
</evidence>
<dbReference type="EMBL" id="LT598481">
    <property type="protein sequence ID" value="SCU91460.1"/>
    <property type="molecule type" value="Genomic_DNA"/>
</dbReference>
<feature type="compositionally biased region" description="Polar residues" evidence="1">
    <location>
        <begin position="1"/>
        <end position="19"/>
    </location>
</feature>
<organism evidence="2 3">
    <name type="scientific">Lachancea meyersii CBS 8951</name>
    <dbReference type="NCBI Taxonomy" id="1266667"/>
    <lineage>
        <taxon>Eukaryota</taxon>
        <taxon>Fungi</taxon>
        <taxon>Dikarya</taxon>
        <taxon>Ascomycota</taxon>
        <taxon>Saccharomycotina</taxon>
        <taxon>Saccharomycetes</taxon>
        <taxon>Saccharomycetales</taxon>
        <taxon>Saccharomycetaceae</taxon>
        <taxon>Lachancea</taxon>
    </lineage>
</organism>
<dbReference type="GO" id="GO:0016538">
    <property type="term" value="F:cyclin-dependent protein serine/threonine kinase regulator activity"/>
    <property type="evidence" value="ECO:0007669"/>
    <property type="project" value="TreeGrafter"/>
</dbReference>
<dbReference type="GO" id="GO:0000307">
    <property type="term" value="C:cyclin-dependent protein kinase holoenzyme complex"/>
    <property type="evidence" value="ECO:0007669"/>
    <property type="project" value="TreeGrafter"/>
</dbReference>
<dbReference type="CDD" id="cd20557">
    <property type="entry name" value="CYCLIN_ScPCL1-like"/>
    <property type="match status" value="1"/>
</dbReference>
<dbReference type="PANTHER" id="PTHR15615">
    <property type="match status" value="1"/>
</dbReference>
<name>A0A1G4JLQ7_9SACH</name>
<gene>
    <name evidence="2" type="ORF">LAME_0E12596G</name>
</gene>
<dbReference type="OrthoDB" id="286814at2759"/>
<feature type="region of interest" description="Disordered" evidence="1">
    <location>
        <begin position="1"/>
        <end position="52"/>
    </location>
</feature>
<dbReference type="GO" id="GO:0005634">
    <property type="term" value="C:nucleus"/>
    <property type="evidence" value="ECO:0007669"/>
    <property type="project" value="TreeGrafter"/>
</dbReference>